<dbReference type="InterPro" id="IPR035093">
    <property type="entry name" value="RelE/ParE_toxin_dom_sf"/>
</dbReference>
<dbReference type="PANTHER" id="PTHR38813:SF1">
    <property type="entry name" value="TOXIN RELE1-RELATED"/>
    <property type="match status" value="1"/>
</dbReference>
<dbReference type="PANTHER" id="PTHR38813">
    <property type="match status" value="1"/>
</dbReference>
<keyword evidence="2" id="KW-1185">Reference proteome</keyword>
<proteinExistence type="predicted"/>
<dbReference type="Proteomes" id="UP001063698">
    <property type="component" value="Chromosome"/>
</dbReference>
<dbReference type="AlphaFoldDB" id="A0A977K949"/>
<dbReference type="KEGG" id="ipc:IPA_02185"/>
<name>A0A977K949_9CREN</name>
<sequence length="104" mass="12040">MRSKRCDLSDADLNDCIIPILYDNKALSKDLKHISKDDCKKIKETLLLLCKKGPKSVDIVKLQGQVNYYRIRAGKCRIIVKYCKDEKVFVITHIGPRKNAYKKK</sequence>
<dbReference type="EMBL" id="CP006868">
    <property type="protein sequence ID" value="UXD21280.1"/>
    <property type="molecule type" value="Genomic_DNA"/>
</dbReference>
<gene>
    <name evidence="1" type="ORF">IPA_02185</name>
</gene>
<protein>
    <submittedName>
        <fullName evidence="1">Plasmid stabilization protein</fullName>
    </submittedName>
</protein>
<organism evidence="1 2">
    <name type="scientific">Ignicoccus pacificus DSM 13166</name>
    <dbReference type="NCBI Taxonomy" id="940294"/>
    <lineage>
        <taxon>Archaea</taxon>
        <taxon>Thermoproteota</taxon>
        <taxon>Thermoprotei</taxon>
        <taxon>Desulfurococcales</taxon>
        <taxon>Desulfurococcaceae</taxon>
        <taxon>Ignicoccus</taxon>
    </lineage>
</organism>
<evidence type="ECO:0000313" key="2">
    <source>
        <dbReference type="Proteomes" id="UP001063698"/>
    </source>
</evidence>
<evidence type="ECO:0000313" key="1">
    <source>
        <dbReference type="EMBL" id="UXD21280.1"/>
    </source>
</evidence>
<dbReference type="SUPFAM" id="SSF143011">
    <property type="entry name" value="RelE-like"/>
    <property type="match status" value="1"/>
</dbReference>
<accession>A0A977K949</accession>
<dbReference type="InterPro" id="IPR052747">
    <property type="entry name" value="TA_system_RelE_toxin"/>
</dbReference>
<dbReference type="Gene3D" id="3.30.2310.20">
    <property type="entry name" value="RelE-like"/>
    <property type="match status" value="1"/>
</dbReference>
<reference evidence="1" key="1">
    <citation type="submission" date="2013-11" db="EMBL/GenBank/DDBJ databases">
        <title>Comparative genomics of Ignicoccus.</title>
        <authorList>
            <person name="Podar M."/>
        </authorList>
    </citation>
    <scope>NUCLEOTIDE SEQUENCE</scope>
    <source>
        <strain evidence="1">DSM 13166</strain>
    </source>
</reference>